<sequence>MFHPPSQTSHSIGPQTPPQNQPNRKPYTKVSQKVTAAQKPTTTKYHPFITHKQISIGHKSPTFCAEHAVQLVDVAQLGAQVVRERGGINGDLRHFLSFFMIYCITFLLPLFSF</sequence>
<feature type="region of interest" description="Disordered" evidence="1">
    <location>
        <begin position="1"/>
        <end position="40"/>
    </location>
</feature>
<evidence type="ECO:0000313" key="4">
    <source>
        <dbReference type="Proteomes" id="UP000008177"/>
    </source>
</evidence>
<dbReference type="InParanoid" id="G2YGA8"/>
<evidence type="ECO:0000313" key="3">
    <source>
        <dbReference type="EMBL" id="CCD50806.1"/>
    </source>
</evidence>
<gene>
    <name evidence="3" type="ORF">BofuT4_P087100.1</name>
</gene>
<proteinExistence type="predicted"/>
<evidence type="ECO:0000256" key="1">
    <source>
        <dbReference type="SAM" id="MobiDB-lite"/>
    </source>
</evidence>
<feature type="compositionally biased region" description="Polar residues" evidence="1">
    <location>
        <begin position="29"/>
        <end position="40"/>
    </location>
</feature>
<dbReference type="HOGENOM" id="CLU_2133131_0_0_1"/>
<evidence type="ECO:0000256" key="2">
    <source>
        <dbReference type="SAM" id="Phobius"/>
    </source>
</evidence>
<keyword evidence="2" id="KW-0472">Membrane</keyword>
<protein>
    <submittedName>
        <fullName evidence="3">Uncharacterized protein</fullName>
    </submittedName>
</protein>
<feature type="transmembrane region" description="Helical" evidence="2">
    <location>
        <begin position="92"/>
        <end position="111"/>
    </location>
</feature>
<accession>G2YGA8</accession>
<feature type="compositionally biased region" description="Polar residues" evidence="1">
    <location>
        <begin position="1"/>
        <end position="14"/>
    </location>
</feature>
<reference evidence="4" key="1">
    <citation type="journal article" date="2011" name="PLoS Genet.">
        <title>Genomic analysis of the necrotrophic fungal pathogens Sclerotinia sclerotiorum and Botrytis cinerea.</title>
        <authorList>
            <person name="Amselem J."/>
            <person name="Cuomo C.A."/>
            <person name="van Kan J.A."/>
            <person name="Viaud M."/>
            <person name="Benito E.P."/>
            <person name="Couloux A."/>
            <person name="Coutinho P.M."/>
            <person name="de Vries R.P."/>
            <person name="Dyer P.S."/>
            <person name="Fillinger S."/>
            <person name="Fournier E."/>
            <person name="Gout L."/>
            <person name="Hahn M."/>
            <person name="Kohn L."/>
            <person name="Lapalu N."/>
            <person name="Plummer K.M."/>
            <person name="Pradier J.M."/>
            <person name="Quevillon E."/>
            <person name="Sharon A."/>
            <person name="Simon A."/>
            <person name="ten Have A."/>
            <person name="Tudzynski B."/>
            <person name="Tudzynski P."/>
            <person name="Wincker P."/>
            <person name="Andrew M."/>
            <person name="Anthouard V."/>
            <person name="Beever R.E."/>
            <person name="Beffa R."/>
            <person name="Benoit I."/>
            <person name="Bouzid O."/>
            <person name="Brault B."/>
            <person name="Chen Z."/>
            <person name="Choquer M."/>
            <person name="Collemare J."/>
            <person name="Cotton P."/>
            <person name="Danchin E.G."/>
            <person name="Da Silva C."/>
            <person name="Gautier A."/>
            <person name="Giraud C."/>
            <person name="Giraud T."/>
            <person name="Gonzalez C."/>
            <person name="Grossetete S."/>
            <person name="Guldener U."/>
            <person name="Henrissat B."/>
            <person name="Howlett B.J."/>
            <person name="Kodira C."/>
            <person name="Kretschmer M."/>
            <person name="Lappartient A."/>
            <person name="Leroch M."/>
            <person name="Levis C."/>
            <person name="Mauceli E."/>
            <person name="Neuveglise C."/>
            <person name="Oeser B."/>
            <person name="Pearson M."/>
            <person name="Poulain J."/>
            <person name="Poussereau N."/>
            <person name="Quesneville H."/>
            <person name="Rascle C."/>
            <person name="Schumacher J."/>
            <person name="Segurens B."/>
            <person name="Sexton A."/>
            <person name="Silva E."/>
            <person name="Sirven C."/>
            <person name="Soanes D.M."/>
            <person name="Talbot N.J."/>
            <person name="Templeton M."/>
            <person name="Yandava C."/>
            <person name="Yarden O."/>
            <person name="Zeng Q."/>
            <person name="Rollins J.A."/>
            <person name="Lebrun M.H."/>
            <person name="Dickman M."/>
        </authorList>
    </citation>
    <scope>NUCLEOTIDE SEQUENCE [LARGE SCALE GENOMIC DNA]</scope>
    <source>
        <strain evidence="4">T4</strain>
    </source>
</reference>
<keyword evidence="2" id="KW-0812">Transmembrane</keyword>
<dbReference type="AlphaFoldDB" id="G2YGA8"/>
<organism evidence="3 4">
    <name type="scientific">Botryotinia fuckeliana (strain T4)</name>
    <name type="common">Noble rot fungus</name>
    <name type="synonym">Botrytis cinerea</name>
    <dbReference type="NCBI Taxonomy" id="999810"/>
    <lineage>
        <taxon>Eukaryota</taxon>
        <taxon>Fungi</taxon>
        <taxon>Dikarya</taxon>
        <taxon>Ascomycota</taxon>
        <taxon>Pezizomycotina</taxon>
        <taxon>Leotiomycetes</taxon>
        <taxon>Helotiales</taxon>
        <taxon>Sclerotiniaceae</taxon>
        <taxon>Botrytis</taxon>
    </lineage>
</organism>
<keyword evidence="2" id="KW-1133">Transmembrane helix</keyword>
<dbReference type="Proteomes" id="UP000008177">
    <property type="component" value="Unplaced contigs"/>
</dbReference>
<dbReference type="EMBL" id="FQ790329">
    <property type="protein sequence ID" value="CCD50806.1"/>
    <property type="molecule type" value="Genomic_DNA"/>
</dbReference>
<name>G2YGA8_BOTF4</name>